<dbReference type="EMBL" id="VSSQ01061852">
    <property type="protein sequence ID" value="MPN15141.1"/>
    <property type="molecule type" value="Genomic_DNA"/>
</dbReference>
<keyword evidence="2" id="KW-0830">Ubiquinone</keyword>
<dbReference type="EC" id="2.1.1.163" evidence="2"/>
<gene>
    <name evidence="2" type="primary">ubiE_112</name>
    <name evidence="2" type="ORF">SDC9_162470</name>
</gene>
<dbReference type="PANTHER" id="PTHR43861">
    <property type="entry name" value="TRANS-ACONITATE 2-METHYLTRANSFERASE-RELATED"/>
    <property type="match status" value="1"/>
</dbReference>
<dbReference type="AlphaFoldDB" id="A0A645FL64"/>
<dbReference type="SUPFAM" id="SSF53335">
    <property type="entry name" value="S-adenosyl-L-methionine-dependent methyltransferases"/>
    <property type="match status" value="1"/>
</dbReference>
<dbReference type="InterPro" id="IPR025714">
    <property type="entry name" value="Methyltranfer_dom"/>
</dbReference>
<protein>
    <submittedName>
        <fullName evidence="2">Ubiquinone/menaquinone biosynthesis C-methyltransferase UbiE</fullName>
        <ecNumber evidence="2">2.1.1.163</ecNumber>
    </submittedName>
</protein>
<dbReference type="PANTHER" id="PTHR43861:SF1">
    <property type="entry name" value="TRANS-ACONITATE 2-METHYLTRANSFERASE"/>
    <property type="match status" value="1"/>
</dbReference>
<evidence type="ECO:0000313" key="2">
    <source>
        <dbReference type="EMBL" id="MPN15141.1"/>
    </source>
</evidence>
<dbReference type="CDD" id="cd02440">
    <property type="entry name" value="AdoMet_MTases"/>
    <property type="match status" value="1"/>
</dbReference>
<reference evidence="2" key="1">
    <citation type="submission" date="2019-08" db="EMBL/GenBank/DDBJ databases">
        <authorList>
            <person name="Kucharzyk K."/>
            <person name="Murdoch R.W."/>
            <person name="Higgins S."/>
            <person name="Loffler F."/>
        </authorList>
    </citation>
    <scope>NUCLEOTIDE SEQUENCE</scope>
</reference>
<evidence type="ECO:0000259" key="1">
    <source>
        <dbReference type="Pfam" id="PF13847"/>
    </source>
</evidence>
<dbReference type="InterPro" id="IPR029063">
    <property type="entry name" value="SAM-dependent_MTases_sf"/>
</dbReference>
<dbReference type="GO" id="GO:0032259">
    <property type="term" value="P:methylation"/>
    <property type="evidence" value="ECO:0007669"/>
    <property type="project" value="UniProtKB-KW"/>
</dbReference>
<dbReference type="Gene3D" id="3.40.50.150">
    <property type="entry name" value="Vaccinia Virus protein VP39"/>
    <property type="match status" value="1"/>
</dbReference>
<dbReference type="Pfam" id="PF13847">
    <property type="entry name" value="Methyltransf_31"/>
    <property type="match status" value="1"/>
</dbReference>
<organism evidence="2">
    <name type="scientific">bioreactor metagenome</name>
    <dbReference type="NCBI Taxonomy" id="1076179"/>
    <lineage>
        <taxon>unclassified sequences</taxon>
        <taxon>metagenomes</taxon>
        <taxon>ecological metagenomes</taxon>
    </lineage>
</organism>
<keyword evidence="2" id="KW-0489">Methyltransferase</keyword>
<keyword evidence="2" id="KW-0808">Transferase</keyword>
<dbReference type="GO" id="GO:0043770">
    <property type="term" value="F:demethylmenaquinone methyltransferase activity"/>
    <property type="evidence" value="ECO:0007669"/>
    <property type="project" value="UniProtKB-EC"/>
</dbReference>
<comment type="caution">
    <text evidence="2">The sequence shown here is derived from an EMBL/GenBank/DDBJ whole genome shotgun (WGS) entry which is preliminary data.</text>
</comment>
<proteinExistence type="predicted"/>
<sequence>MIDFSKIKSVLDLACGQGVFERQLDSKTIYLGVDISKSFIEEAKSKQKSLNHQFAVGHVSKSLPIKKNDFDLAIIILALQNIENINGVIENASKYLKTGGKFLMVLNHPMFRIPRQTSWGMDEKNKAQYRRIDRYMSELNIPISTNPGQMEKSEMTWSFHHPLSKYSESLWQNGFLIERIEEWVSDKKSTGGKARMENRSREEIPMFMTIVAIKK</sequence>
<accession>A0A645FL64</accession>
<feature type="domain" description="Methyltransferase" evidence="1">
    <location>
        <begin position="8"/>
        <end position="105"/>
    </location>
</feature>
<name>A0A645FL64_9ZZZZ</name>